<accession>A0AAP2GQY5</accession>
<dbReference type="InterPro" id="IPR034660">
    <property type="entry name" value="DinB/YfiT-like"/>
</dbReference>
<proteinExistence type="predicted"/>
<dbReference type="Proteomes" id="UP001319200">
    <property type="component" value="Unassembled WGS sequence"/>
</dbReference>
<dbReference type="RefSeq" id="WP_254167433.1">
    <property type="nucleotide sequence ID" value="NZ_JAHESF010000025.1"/>
</dbReference>
<reference evidence="1 2" key="1">
    <citation type="submission" date="2021-05" db="EMBL/GenBank/DDBJ databases">
        <title>A Polyphasic approach of four new species of the genus Ohtaekwangia: Ohtaekwangia histidinii sp. nov., Ohtaekwangia cretensis sp. nov., Ohtaekwangia indiensis sp. nov., Ohtaekwangia reichenbachii sp. nov. from diverse environment.</title>
        <authorList>
            <person name="Octaviana S."/>
        </authorList>
    </citation>
    <scope>NUCLEOTIDE SEQUENCE [LARGE SCALE GENOMIC DNA]</scope>
    <source>
        <strain evidence="1 2">PWU4</strain>
    </source>
</reference>
<evidence type="ECO:0000313" key="1">
    <source>
        <dbReference type="EMBL" id="MBT1699460.1"/>
    </source>
</evidence>
<dbReference type="AlphaFoldDB" id="A0AAP2GQY5"/>
<dbReference type="Gene3D" id="1.20.120.450">
    <property type="entry name" value="dinb family like domain"/>
    <property type="match status" value="1"/>
</dbReference>
<comment type="caution">
    <text evidence="1">The sequence shown here is derived from an EMBL/GenBank/DDBJ whole genome shotgun (WGS) entry which is preliminary data.</text>
</comment>
<keyword evidence="2" id="KW-1185">Reference proteome</keyword>
<organism evidence="1 2">
    <name type="scientific">Chryseosolibacter histidini</name>
    <dbReference type="NCBI Taxonomy" id="2782349"/>
    <lineage>
        <taxon>Bacteria</taxon>
        <taxon>Pseudomonadati</taxon>
        <taxon>Bacteroidota</taxon>
        <taxon>Cytophagia</taxon>
        <taxon>Cytophagales</taxon>
        <taxon>Chryseotaleaceae</taxon>
        <taxon>Chryseosolibacter</taxon>
    </lineage>
</organism>
<protein>
    <submittedName>
        <fullName evidence="1">Uncharacterized protein</fullName>
    </submittedName>
</protein>
<name>A0AAP2GQY5_9BACT</name>
<dbReference type="EMBL" id="JAHESF010000025">
    <property type="protein sequence ID" value="MBT1699460.1"/>
    <property type="molecule type" value="Genomic_DNA"/>
</dbReference>
<evidence type="ECO:0000313" key="2">
    <source>
        <dbReference type="Proteomes" id="UP001319200"/>
    </source>
</evidence>
<sequence>MKRFIETWKVNNFINLALLECIEEDHFNDQSLQKNERLIEQFMHMHQVRMLWLGQNNPELVVELAGAFPQRFHKQSLLDALSKSGEAMTKMIENKFREGKINGFKTPIEFLNYIVSYESQSRNRIVLMIGFAN</sequence>
<gene>
    <name evidence="1" type="ORF">KK083_21360</name>
</gene>